<dbReference type="PANTHER" id="PTHR39199:SF1">
    <property type="entry name" value="BLR5128 PROTEIN"/>
    <property type="match status" value="1"/>
</dbReference>
<dbReference type="Proteomes" id="UP000011554">
    <property type="component" value="Unassembled WGS sequence"/>
</dbReference>
<dbReference type="AlphaFoldDB" id="M0AUR8"/>
<dbReference type="InterPro" id="IPR045865">
    <property type="entry name" value="ACT-like_dom_sf"/>
</dbReference>
<evidence type="ECO:0000313" key="2">
    <source>
        <dbReference type="EMBL" id="ELZ02451.1"/>
    </source>
</evidence>
<accession>M0AUR8</accession>
<name>M0AUR8_NATA1</name>
<dbReference type="EMBL" id="AOIO01000021">
    <property type="protein sequence ID" value="ELZ02451.1"/>
    <property type="molecule type" value="Genomic_DNA"/>
</dbReference>
<dbReference type="Pfam" id="PF13840">
    <property type="entry name" value="ACT_7"/>
    <property type="match status" value="1"/>
</dbReference>
<dbReference type="PIRSF" id="PIRSF008459">
    <property type="entry name" value="UCP008459"/>
    <property type="match status" value="1"/>
</dbReference>
<reference evidence="2 3" key="1">
    <citation type="journal article" date="2014" name="PLoS Genet.">
        <title>Phylogenetically driven sequencing of extremely halophilic archaea reveals strategies for static and dynamic osmo-response.</title>
        <authorList>
            <person name="Becker E.A."/>
            <person name="Seitzer P.M."/>
            <person name="Tritt A."/>
            <person name="Larsen D."/>
            <person name="Krusor M."/>
            <person name="Yao A.I."/>
            <person name="Wu D."/>
            <person name="Madern D."/>
            <person name="Eisen J.A."/>
            <person name="Darling A.E."/>
            <person name="Facciotti M.T."/>
        </authorList>
    </citation>
    <scope>NUCLEOTIDE SEQUENCE [LARGE SCALE GENOMIC DNA]</scope>
    <source>
        <strain evidence="2 3">DSM 12278</strain>
    </source>
</reference>
<keyword evidence="3" id="KW-1185">Reference proteome</keyword>
<dbReference type="Gene3D" id="3.30.2130.10">
    <property type="entry name" value="VC0802-like"/>
    <property type="match status" value="1"/>
</dbReference>
<sequence>MVAHFFTHRAVTVCMDPTEFLQGSTVRISEETYAVCRTDQGHLAAFATIEDETETTVVVEHDDVSSIDASAVESGWKRLTFEMNLPFELVGFLATVATALAETDVSVFVLSSYTTDHVFVKENNLDAAVPQLEQLGCDVTN</sequence>
<feature type="domain" description="CASTOR ACT" evidence="1">
    <location>
        <begin position="72"/>
        <end position="133"/>
    </location>
</feature>
<dbReference type="InterPro" id="IPR016540">
    <property type="entry name" value="UCP008459"/>
</dbReference>
<proteinExistence type="predicted"/>
<dbReference type="SUPFAM" id="SSF55021">
    <property type="entry name" value="ACT-like"/>
    <property type="match status" value="1"/>
</dbReference>
<gene>
    <name evidence="2" type="ORF">C481_07271</name>
</gene>
<dbReference type="InterPro" id="IPR027795">
    <property type="entry name" value="CASTOR_ACT_dom"/>
</dbReference>
<protein>
    <recommendedName>
        <fullName evidence="1">CASTOR ACT domain-containing protein</fullName>
    </recommendedName>
</protein>
<comment type="caution">
    <text evidence="2">The sequence shown here is derived from an EMBL/GenBank/DDBJ whole genome shotgun (WGS) entry which is preliminary data.</text>
</comment>
<dbReference type="PATRIC" id="fig|29540.5.peg.1480"/>
<dbReference type="PANTHER" id="PTHR39199">
    <property type="entry name" value="BLR5128 PROTEIN"/>
    <property type="match status" value="1"/>
</dbReference>
<dbReference type="eggNOG" id="arCOG05233">
    <property type="taxonomic scope" value="Archaea"/>
</dbReference>
<evidence type="ECO:0000313" key="3">
    <source>
        <dbReference type="Proteomes" id="UP000011554"/>
    </source>
</evidence>
<dbReference type="STRING" id="29540.C481_07271"/>
<organism evidence="2 3">
    <name type="scientific">Natrialba asiatica (strain ATCC 700177 / DSM 12278 / JCM 9576 / FERM P-10747 / NBRC 102637 / 172P1)</name>
    <dbReference type="NCBI Taxonomy" id="29540"/>
    <lineage>
        <taxon>Archaea</taxon>
        <taxon>Methanobacteriati</taxon>
        <taxon>Methanobacteriota</taxon>
        <taxon>Stenosarchaea group</taxon>
        <taxon>Halobacteria</taxon>
        <taxon>Halobacteriales</taxon>
        <taxon>Natrialbaceae</taxon>
        <taxon>Natrialba</taxon>
    </lineage>
</organism>
<evidence type="ECO:0000259" key="1">
    <source>
        <dbReference type="Pfam" id="PF13840"/>
    </source>
</evidence>